<evidence type="ECO:0000313" key="8">
    <source>
        <dbReference type="Proteomes" id="UP000245119"/>
    </source>
</evidence>
<evidence type="ECO:0000256" key="3">
    <source>
        <dbReference type="ARBA" id="ARBA00022989"/>
    </source>
</evidence>
<evidence type="ECO:0000256" key="2">
    <source>
        <dbReference type="ARBA" id="ARBA00022692"/>
    </source>
</evidence>
<dbReference type="PANTHER" id="PTHR23507:SF1">
    <property type="entry name" value="FI18259P1-RELATED"/>
    <property type="match status" value="1"/>
</dbReference>
<dbReference type="EMBL" id="PZQS01000008">
    <property type="protein sequence ID" value="PVD25740.1"/>
    <property type="molecule type" value="Genomic_DNA"/>
</dbReference>
<dbReference type="PANTHER" id="PTHR23507">
    <property type="entry name" value="ZGC:174356"/>
    <property type="match status" value="1"/>
</dbReference>
<protein>
    <recommendedName>
        <fullName evidence="9">Major facilitator superfamily (MFS) profile domain-containing protein</fullName>
    </recommendedName>
</protein>
<evidence type="ECO:0008006" key="9">
    <source>
        <dbReference type="Google" id="ProtNLM"/>
    </source>
</evidence>
<feature type="transmembrane region" description="Helical" evidence="6">
    <location>
        <begin position="358"/>
        <end position="383"/>
    </location>
</feature>
<dbReference type="InterPro" id="IPR036259">
    <property type="entry name" value="MFS_trans_sf"/>
</dbReference>
<dbReference type="Proteomes" id="UP000245119">
    <property type="component" value="Linkage Group LG8"/>
</dbReference>
<feature type="transmembrane region" description="Helical" evidence="6">
    <location>
        <begin position="326"/>
        <end position="346"/>
    </location>
</feature>
<comment type="subcellular location">
    <subcellularLocation>
        <location evidence="1">Membrane</location>
        <topology evidence="1">Multi-pass membrane protein</topology>
    </subcellularLocation>
</comment>
<feature type="transmembrane region" description="Helical" evidence="6">
    <location>
        <begin position="153"/>
        <end position="175"/>
    </location>
</feature>
<proteinExistence type="predicted"/>
<evidence type="ECO:0000256" key="4">
    <source>
        <dbReference type="ARBA" id="ARBA00023136"/>
    </source>
</evidence>
<evidence type="ECO:0000256" key="5">
    <source>
        <dbReference type="SAM" id="MobiDB-lite"/>
    </source>
</evidence>
<keyword evidence="8" id="KW-1185">Reference proteome</keyword>
<sequence length="445" mass="49455">MKISMETESVRVPAVTDKEKRYQADEDYKTSQGDEQSDDKADKREVQKHKTRWIVTAFTALLCYVFEFEATLSLRSQYVYQRIAHDYYNVTNDTRTTISCSPDDVNDTMADKRDRIQADTSQMSIFLVFTTFIPALFLCLFMGSYSDYLGRRFLVLMSLSGSFLKALTNLLIVWLNINLNYLYLANLLDGLCGTVFGLLTGIQAAMADVTITMTEFALTSVVLEGSIAISGALSQIGRLHWSGDPVLRRQRHRLCHHLLCHARDPQTARPGDPQPSGSPTQDECISCAFTQVLQRYTSHVTIGILAMFSGAAAFALEAFASADWMMYLTPVLGLAYMCTTPVIKTLMSSMTTADRQGALFSSMAAVTSICYLTSTAIFNSLYISSLGTFPGAVFLLMAAFCIVNMGLLLVFKVVSAREFRDQLKAPPACDEKSLLYPSSSRNDNF</sequence>
<dbReference type="AlphaFoldDB" id="A0A2T7NX55"/>
<feature type="transmembrane region" description="Helical" evidence="6">
    <location>
        <begin position="389"/>
        <end position="414"/>
    </location>
</feature>
<accession>A0A2T7NX55</accession>
<dbReference type="OrthoDB" id="3026777at2759"/>
<feature type="region of interest" description="Disordered" evidence="5">
    <location>
        <begin position="1"/>
        <end position="43"/>
    </location>
</feature>
<dbReference type="SUPFAM" id="SSF103473">
    <property type="entry name" value="MFS general substrate transporter"/>
    <property type="match status" value="2"/>
</dbReference>
<feature type="transmembrane region" description="Helical" evidence="6">
    <location>
        <begin position="181"/>
        <end position="202"/>
    </location>
</feature>
<dbReference type="GO" id="GO:0022857">
    <property type="term" value="F:transmembrane transporter activity"/>
    <property type="evidence" value="ECO:0007669"/>
    <property type="project" value="TreeGrafter"/>
</dbReference>
<name>A0A2T7NX55_POMCA</name>
<feature type="compositionally biased region" description="Basic and acidic residues" evidence="5">
    <location>
        <begin position="16"/>
        <end position="29"/>
    </location>
</feature>
<gene>
    <name evidence="7" type="ORF">C0Q70_13400</name>
</gene>
<feature type="transmembrane region" description="Helical" evidence="6">
    <location>
        <begin position="123"/>
        <end position="141"/>
    </location>
</feature>
<dbReference type="Gene3D" id="1.20.1250.20">
    <property type="entry name" value="MFS general substrate transporter like domains"/>
    <property type="match status" value="1"/>
</dbReference>
<comment type="caution">
    <text evidence="7">The sequence shown here is derived from an EMBL/GenBank/DDBJ whole genome shotgun (WGS) entry which is preliminary data.</text>
</comment>
<evidence type="ECO:0000256" key="1">
    <source>
        <dbReference type="ARBA" id="ARBA00004141"/>
    </source>
</evidence>
<organism evidence="7 8">
    <name type="scientific">Pomacea canaliculata</name>
    <name type="common">Golden apple snail</name>
    <dbReference type="NCBI Taxonomy" id="400727"/>
    <lineage>
        <taxon>Eukaryota</taxon>
        <taxon>Metazoa</taxon>
        <taxon>Spiralia</taxon>
        <taxon>Lophotrochozoa</taxon>
        <taxon>Mollusca</taxon>
        <taxon>Gastropoda</taxon>
        <taxon>Caenogastropoda</taxon>
        <taxon>Architaenioglossa</taxon>
        <taxon>Ampullarioidea</taxon>
        <taxon>Ampullariidae</taxon>
        <taxon>Pomacea</taxon>
    </lineage>
</organism>
<evidence type="ECO:0000256" key="6">
    <source>
        <dbReference type="SAM" id="Phobius"/>
    </source>
</evidence>
<feature type="transmembrane region" description="Helical" evidence="6">
    <location>
        <begin position="300"/>
        <end position="320"/>
    </location>
</feature>
<keyword evidence="4 6" id="KW-0472">Membrane</keyword>
<keyword evidence="2 6" id="KW-0812">Transmembrane</keyword>
<evidence type="ECO:0000313" key="7">
    <source>
        <dbReference type="EMBL" id="PVD25740.1"/>
    </source>
</evidence>
<dbReference type="GO" id="GO:0016020">
    <property type="term" value="C:membrane"/>
    <property type="evidence" value="ECO:0007669"/>
    <property type="project" value="UniProtKB-SubCell"/>
</dbReference>
<keyword evidence="3 6" id="KW-1133">Transmembrane helix</keyword>
<reference evidence="7 8" key="1">
    <citation type="submission" date="2018-04" db="EMBL/GenBank/DDBJ databases">
        <title>The genome of golden apple snail Pomacea canaliculata provides insight into stress tolerance and invasive adaptation.</title>
        <authorList>
            <person name="Liu C."/>
            <person name="Liu B."/>
            <person name="Ren Y."/>
            <person name="Zhang Y."/>
            <person name="Wang H."/>
            <person name="Li S."/>
            <person name="Jiang F."/>
            <person name="Yin L."/>
            <person name="Zhang G."/>
            <person name="Qian W."/>
            <person name="Fan W."/>
        </authorList>
    </citation>
    <scope>NUCLEOTIDE SEQUENCE [LARGE SCALE GENOMIC DNA]</scope>
    <source>
        <strain evidence="7">SZHN2017</strain>
        <tissue evidence="7">Muscle</tissue>
    </source>
</reference>